<accession>A0A2K8SQ13</accession>
<dbReference type="AlphaFoldDB" id="A0A2K8SQ13"/>
<proteinExistence type="predicted"/>
<dbReference type="Proteomes" id="UP000232003">
    <property type="component" value="Chromosome"/>
</dbReference>
<dbReference type="EMBL" id="CP024785">
    <property type="protein sequence ID" value="AUB36895.1"/>
    <property type="molecule type" value="Genomic_DNA"/>
</dbReference>
<keyword evidence="2" id="KW-1185">Reference proteome</keyword>
<reference evidence="1 2" key="1">
    <citation type="submission" date="2017-11" db="EMBL/GenBank/DDBJ databases">
        <title>Complete genome of a free-living desiccation-tolerant cyanobacterium and its photosynthetic adaptation to extreme terrestrial habitat.</title>
        <authorList>
            <person name="Shang J."/>
        </authorList>
    </citation>
    <scope>NUCLEOTIDE SEQUENCE [LARGE SCALE GENOMIC DNA]</scope>
    <source>
        <strain evidence="1 2">CCNUN1</strain>
    </source>
</reference>
<name>A0A2K8SQ13_9NOSO</name>
<organism evidence="1 2">
    <name type="scientific">Nostoc flagelliforme CCNUN1</name>
    <dbReference type="NCBI Taxonomy" id="2038116"/>
    <lineage>
        <taxon>Bacteria</taxon>
        <taxon>Bacillati</taxon>
        <taxon>Cyanobacteriota</taxon>
        <taxon>Cyanophyceae</taxon>
        <taxon>Nostocales</taxon>
        <taxon>Nostocaceae</taxon>
        <taxon>Nostoc</taxon>
    </lineage>
</organism>
<sequence>MSEAQQHQQLLELHNQMFMSPQDFSYRWGLGYEELAKICAISKSTAYHWLGGQASRREAGLPYQRIMAVADFLFANAEVIHPLLEEWHNPQHPN</sequence>
<dbReference type="KEGG" id="nfl:COO91_02824"/>
<dbReference type="RefSeq" id="WP_100898705.1">
    <property type="nucleotide sequence ID" value="NZ_CAWNNC010000001.1"/>
</dbReference>
<evidence type="ECO:0000313" key="1">
    <source>
        <dbReference type="EMBL" id="AUB36895.1"/>
    </source>
</evidence>
<dbReference type="OrthoDB" id="573692at2"/>
<gene>
    <name evidence="1" type="ORF">COO91_02824</name>
</gene>
<evidence type="ECO:0000313" key="2">
    <source>
        <dbReference type="Proteomes" id="UP000232003"/>
    </source>
</evidence>
<protein>
    <submittedName>
        <fullName evidence="1">Uncharacterized protein</fullName>
    </submittedName>
</protein>